<evidence type="ECO:0000313" key="3">
    <source>
        <dbReference type="Proteomes" id="UP000237631"/>
    </source>
</evidence>
<feature type="region of interest" description="Disordered" evidence="1">
    <location>
        <begin position="1064"/>
        <end position="1086"/>
    </location>
</feature>
<feature type="compositionally biased region" description="Acidic residues" evidence="1">
    <location>
        <begin position="212"/>
        <end position="229"/>
    </location>
</feature>
<dbReference type="AlphaFoldDB" id="A0A2S6C058"/>
<sequence>MDADTTSIHDIHTGPADAMLATVTRSDDDSAAASAQLEWDMGDAAALAPNHVHIAKVQRAWERKPASPFARRRFKVGKIMKRTGPASAHAPADMFNVHIREPVRPHATDGTPLKAVKKMRVEGTSGRASSIVSNWDGRGSPQNRRVVTRSGRGEEQLVALADEDEDLPTDDMDVTGLVADNALEGETPNDPEGTTIEILDESGIKMLASHDVDDDEWTDESDDAADSEDLEHTPDQSEAALQPDRNTPPTTGCEESSAESDVDDDATEVDDEEESARGWQKLRDELPEERRKEAKSLGIPLDEYLRRFSPSSQSSCSLKSNKGDTTDLGERSGSIDATDKSSKVLSNDQTTLPSGFVSPAVARRRPISQVKAQNASRRRTLPKDFAARQAAIQNDAQADSSYNIPDEQHDSPQEDACVLTPEQAYIKQQRQTTFGQEHSMESTESLPTPTSSPSSRAPDDSATARFPSPVPSIAGSHPRLPLRRSPRRQSSSPFKRKSILKSTQKPHLIAFTPVKRSEQAALRGDISPLPFVPSGIPIGDDNPERAARSSSAPPEEPQMSPRRHQQPRISDDTALLEAFLKRASESKSSKRVSETARRESFERQAEGSVVPQALASSPIAQVAPKSKDVLGDLDPNSPSPRKTSTTLQDVMHDQQMKAEDPTSDDHDEDELAAQTNQRPRPTASRKSGRTKKKPETLSASTYSGPAKISIKGRSEGVVLKQTEAHRLAMETRKNTQGNKKGAVMPLVRLKTLREEAEALAKRSPELGSDMMEIEKPTGRKGITWSETLVSFYQGEEPEISMMTEDASLDPLSSQDDTITGLEAGDVTEAPPASATPSKPRMRRLKPSRTASSPVKAKPVAEKSLQVMKSETQTASTTDKKPKSSTSVKRQVSRIATPAKPKRIASSSVDDDDTAVAGDDTIQSVVPPDASSTVQDFPVAKLKRSIPTPASKRTTGTRLPAPTATLPTTGKENNLIASPPKKRMTKTSAYAAAAPMKLGQSGEPRSLAAAPKFDIQKVSKGRAGVDGPEASLISSPPKKGARMLPGKEVARGIVLGVGVGVEDQDIKHGEMSLKSPAKKRTSRRMVG</sequence>
<feature type="compositionally biased region" description="Basic and acidic residues" evidence="1">
    <location>
        <begin position="579"/>
        <end position="605"/>
    </location>
</feature>
<feature type="compositionally biased region" description="Basic and acidic residues" evidence="1">
    <location>
        <begin position="650"/>
        <end position="664"/>
    </location>
</feature>
<feature type="compositionally biased region" description="Low complexity" evidence="1">
    <location>
        <begin position="442"/>
        <end position="465"/>
    </location>
</feature>
<feature type="compositionally biased region" description="Basic residues" evidence="1">
    <location>
        <begin position="1075"/>
        <end position="1086"/>
    </location>
</feature>
<accession>A0A2S6C058</accession>
<gene>
    <name evidence="2" type="ORF">CBER1_11742</name>
</gene>
<feature type="compositionally biased region" description="Polar residues" evidence="1">
    <location>
        <begin position="343"/>
        <end position="353"/>
    </location>
</feature>
<feature type="compositionally biased region" description="Low complexity" evidence="1">
    <location>
        <begin position="309"/>
        <end position="320"/>
    </location>
</feature>
<organism evidence="2 3">
    <name type="scientific">Cercospora berteroae</name>
    <dbReference type="NCBI Taxonomy" id="357750"/>
    <lineage>
        <taxon>Eukaryota</taxon>
        <taxon>Fungi</taxon>
        <taxon>Dikarya</taxon>
        <taxon>Ascomycota</taxon>
        <taxon>Pezizomycotina</taxon>
        <taxon>Dothideomycetes</taxon>
        <taxon>Dothideomycetidae</taxon>
        <taxon>Mycosphaerellales</taxon>
        <taxon>Mycosphaerellaceae</taxon>
        <taxon>Cercospora</taxon>
    </lineage>
</organism>
<feature type="region of interest" description="Disordered" evidence="1">
    <location>
        <begin position="205"/>
        <end position="714"/>
    </location>
</feature>
<feature type="compositionally biased region" description="Low complexity" evidence="1">
    <location>
        <begin position="952"/>
        <end position="969"/>
    </location>
</feature>
<dbReference type="Proteomes" id="UP000237631">
    <property type="component" value="Unassembled WGS sequence"/>
</dbReference>
<keyword evidence="3" id="KW-1185">Reference proteome</keyword>
<feature type="region of interest" description="Disordered" evidence="1">
    <location>
        <begin position="121"/>
        <end position="155"/>
    </location>
</feature>
<feature type="compositionally biased region" description="Basic and acidic residues" evidence="1">
    <location>
        <begin position="281"/>
        <end position="295"/>
    </location>
</feature>
<feature type="compositionally biased region" description="Polar residues" evidence="1">
    <location>
        <begin position="426"/>
        <end position="436"/>
    </location>
</feature>
<dbReference type="OrthoDB" id="4207369at2759"/>
<evidence type="ECO:0000313" key="2">
    <source>
        <dbReference type="EMBL" id="PPJ53117.1"/>
    </source>
</evidence>
<feature type="compositionally biased region" description="Acidic residues" evidence="1">
    <location>
        <begin position="256"/>
        <end position="274"/>
    </location>
</feature>
<feature type="compositionally biased region" description="Polar residues" evidence="1">
    <location>
        <begin position="391"/>
        <end position="403"/>
    </location>
</feature>
<feature type="region of interest" description="Disordered" evidence="1">
    <location>
        <begin position="1018"/>
        <end position="1043"/>
    </location>
</feature>
<dbReference type="EMBL" id="PNEN01001599">
    <property type="protein sequence ID" value="PPJ53117.1"/>
    <property type="molecule type" value="Genomic_DNA"/>
</dbReference>
<feature type="compositionally biased region" description="Basic and acidic residues" evidence="1">
    <location>
        <begin position="321"/>
        <end position="330"/>
    </location>
</feature>
<feature type="compositionally biased region" description="Polar residues" evidence="1">
    <location>
        <begin position="639"/>
        <end position="648"/>
    </location>
</feature>
<reference evidence="3" key="1">
    <citation type="journal article" date="2017" name="bioRxiv">
        <title>Conservation of a gene cluster reveals novel cercosporin biosynthetic mechanisms and extends production to the genus Colletotrichum.</title>
        <authorList>
            <person name="de Jonge R."/>
            <person name="Ebert M.K."/>
            <person name="Huitt-Roehl C.R."/>
            <person name="Pal P."/>
            <person name="Suttle J.C."/>
            <person name="Spanner R.E."/>
            <person name="Neubauer J.D."/>
            <person name="Jurick W.M.II."/>
            <person name="Stott K.A."/>
            <person name="Secor G.A."/>
            <person name="Thomma B.P.H.J."/>
            <person name="Van de Peer Y."/>
            <person name="Townsend C.A."/>
            <person name="Bolton M.D."/>
        </authorList>
    </citation>
    <scope>NUCLEOTIDE SEQUENCE [LARGE SCALE GENOMIC DNA]</scope>
    <source>
        <strain evidence="3">CBS538.71</strain>
    </source>
</reference>
<comment type="caution">
    <text evidence="2">The sequence shown here is derived from an EMBL/GenBank/DDBJ whole genome shotgun (WGS) entry which is preliminary data.</text>
</comment>
<evidence type="ECO:0000256" key="1">
    <source>
        <dbReference type="SAM" id="MobiDB-lite"/>
    </source>
</evidence>
<feature type="region of interest" description="Disordered" evidence="1">
    <location>
        <begin position="804"/>
        <end position="988"/>
    </location>
</feature>
<proteinExistence type="predicted"/>
<name>A0A2S6C058_9PEZI</name>
<protein>
    <submittedName>
        <fullName evidence="2">Uncharacterized protein</fullName>
    </submittedName>
</protein>